<proteinExistence type="predicted"/>
<dbReference type="AlphaFoldDB" id="A0AAU1UKH5"/>
<sequence length="51" mass="6012">MEEAPERVVRARRTVICGINVIASGQRHHRRTNLVRRQMSFERRERIGLGI</sequence>
<protein>
    <recommendedName>
        <fullName evidence="2">Transposase</fullName>
    </recommendedName>
</protein>
<accession>A0AAU1UKH5</accession>
<reference evidence="1" key="1">
    <citation type="submission" date="2022-10" db="EMBL/GenBank/DDBJ databases">
        <title>The complete genomes of actinobacterial strains from the NBC collection.</title>
        <authorList>
            <person name="Joergensen T.S."/>
            <person name="Alvarez Arevalo M."/>
            <person name="Sterndorff E.B."/>
            <person name="Faurdal D."/>
            <person name="Vuksanovic O."/>
            <person name="Mourched A.-S."/>
            <person name="Charusanti P."/>
            <person name="Shaw S."/>
            <person name="Blin K."/>
            <person name="Weber T."/>
        </authorList>
    </citation>
    <scope>NUCLEOTIDE SEQUENCE</scope>
    <source>
        <strain evidence="1">NBC_00119</strain>
    </source>
</reference>
<gene>
    <name evidence="1" type="ORF">OHU69_45950</name>
</gene>
<dbReference type="EMBL" id="CP108195">
    <property type="protein sequence ID" value="WTS17731.1"/>
    <property type="molecule type" value="Genomic_DNA"/>
</dbReference>
<name>A0AAU1UKH5_9ACTN</name>
<organism evidence="1">
    <name type="scientific">Streptomyces sp. NBC_00119</name>
    <dbReference type="NCBI Taxonomy" id="2975659"/>
    <lineage>
        <taxon>Bacteria</taxon>
        <taxon>Bacillati</taxon>
        <taxon>Actinomycetota</taxon>
        <taxon>Actinomycetes</taxon>
        <taxon>Kitasatosporales</taxon>
        <taxon>Streptomycetaceae</taxon>
        <taxon>Streptomyces</taxon>
    </lineage>
</organism>
<evidence type="ECO:0000313" key="1">
    <source>
        <dbReference type="EMBL" id="WTS17731.1"/>
    </source>
</evidence>
<evidence type="ECO:0008006" key="2">
    <source>
        <dbReference type="Google" id="ProtNLM"/>
    </source>
</evidence>